<name>A0ACC0A619_CATRO</name>
<proteinExistence type="predicted"/>
<reference evidence="2" key="1">
    <citation type="journal article" date="2023" name="Nat. Plants">
        <title>Single-cell RNA sequencing provides a high-resolution roadmap for understanding the multicellular compartmentation of specialized metabolism.</title>
        <authorList>
            <person name="Sun S."/>
            <person name="Shen X."/>
            <person name="Li Y."/>
            <person name="Li Y."/>
            <person name="Wang S."/>
            <person name="Li R."/>
            <person name="Zhang H."/>
            <person name="Shen G."/>
            <person name="Guo B."/>
            <person name="Wei J."/>
            <person name="Xu J."/>
            <person name="St-Pierre B."/>
            <person name="Chen S."/>
            <person name="Sun C."/>
        </authorList>
    </citation>
    <scope>NUCLEOTIDE SEQUENCE [LARGE SCALE GENOMIC DNA]</scope>
</reference>
<accession>A0ACC0A619</accession>
<evidence type="ECO:0000313" key="2">
    <source>
        <dbReference type="Proteomes" id="UP001060085"/>
    </source>
</evidence>
<comment type="caution">
    <text evidence="1">The sequence shown here is derived from an EMBL/GenBank/DDBJ whole genome shotgun (WGS) entry which is preliminary data.</text>
</comment>
<gene>
    <name evidence="1" type="ORF">M9H77_32887</name>
</gene>
<keyword evidence="2" id="KW-1185">Reference proteome</keyword>
<protein>
    <submittedName>
        <fullName evidence="1">Uncharacterized protein</fullName>
    </submittedName>
</protein>
<dbReference type="EMBL" id="CM044707">
    <property type="protein sequence ID" value="KAI5655700.1"/>
    <property type="molecule type" value="Genomic_DNA"/>
</dbReference>
<organism evidence="1 2">
    <name type="scientific">Catharanthus roseus</name>
    <name type="common">Madagascar periwinkle</name>
    <name type="synonym">Vinca rosea</name>
    <dbReference type="NCBI Taxonomy" id="4058"/>
    <lineage>
        <taxon>Eukaryota</taxon>
        <taxon>Viridiplantae</taxon>
        <taxon>Streptophyta</taxon>
        <taxon>Embryophyta</taxon>
        <taxon>Tracheophyta</taxon>
        <taxon>Spermatophyta</taxon>
        <taxon>Magnoliopsida</taxon>
        <taxon>eudicotyledons</taxon>
        <taxon>Gunneridae</taxon>
        <taxon>Pentapetalae</taxon>
        <taxon>asterids</taxon>
        <taxon>lamiids</taxon>
        <taxon>Gentianales</taxon>
        <taxon>Apocynaceae</taxon>
        <taxon>Rauvolfioideae</taxon>
        <taxon>Vinceae</taxon>
        <taxon>Catharanthinae</taxon>
        <taxon>Catharanthus</taxon>
    </lineage>
</organism>
<sequence length="215" mass="24711">MASSIALRRATNSLPLLERVINGSTIRPVTAAPCPWAVRSFNTNTQMTTYDDDERSVDVDRRDRGVSRRRDAFPGYFSDVFDPFSPPRSVNQLLNMMDQFMENPFAASRAMAGTGRGWNVKEDENALYIRMDMPGIDKENVKISVEQNTLFIKGEGEKESDDEEYRRRYSSRLDLPTNLYKIDEIKAEMKNGVLKVTVPRVKEEERKDVFQVKID</sequence>
<dbReference type="Proteomes" id="UP001060085">
    <property type="component" value="Linkage Group LG07"/>
</dbReference>
<evidence type="ECO:0000313" key="1">
    <source>
        <dbReference type="EMBL" id="KAI5655700.1"/>
    </source>
</evidence>